<dbReference type="EMBL" id="KV005046">
    <property type="protein sequence ID" value="KZV34512.1"/>
    <property type="molecule type" value="Genomic_DNA"/>
</dbReference>
<evidence type="ECO:0000313" key="2">
    <source>
        <dbReference type="Proteomes" id="UP000250235"/>
    </source>
</evidence>
<reference evidence="1 2" key="1">
    <citation type="journal article" date="2015" name="Proc. Natl. Acad. Sci. U.S.A.">
        <title>The resurrection genome of Boea hygrometrica: A blueprint for survival of dehydration.</title>
        <authorList>
            <person name="Xiao L."/>
            <person name="Yang G."/>
            <person name="Zhang L."/>
            <person name="Yang X."/>
            <person name="Zhao S."/>
            <person name="Ji Z."/>
            <person name="Zhou Q."/>
            <person name="Hu M."/>
            <person name="Wang Y."/>
            <person name="Chen M."/>
            <person name="Xu Y."/>
            <person name="Jin H."/>
            <person name="Xiao X."/>
            <person name="Hu G."/>
            <person name="Bao F."/>
            <person name="Hu Y."/>
            <person name="Wan P."/>
            <person name="Li L."/>
            <person name="Deng X."/>
            <person name="Kuang T."/>
            <person name="Xiang C."/>
            <person name="Zhu J.K."/>
            <person name="Oliver M.J."/>
            <person name="He Y."/>
        </authorList>
    </citation>
    <scope>NUCLEOTIDE SEQUENCE [LARGE SCALE GENOMIC DNA]</scope>
    <source>
        <strain evidence="2">cv. XS01</strain>
    </source>
</reference>
<keyword evidence="2" id="KW-1185">Reference proteome</keyword>
<protein>
    <recommendedName>
        <fullName evidence="3">Mucin-2-like</fullName>
    </recommendedName>
</protein>
<evidence type="ECO:0000313" key="1">
    <source>
        <dbReference type="EMBL" id="KZV34512.1"/>
    </source>
</evidence>
<name>A0A2Z7BJF7_9LAMI</name>
<dbReference type="Proteomes" id="UP000250235">
    <property type="component" value="Unassembled WGS sequence"/>
</dbReference>
<sequence>MALSLTQNALQINFDSVIILSDGGMVSMFKALESSGLRGFLGCSATVYEKYLVIFFENGTVRGNTVVSTVKGVTVNISEDQFAGVFDLPTEGLTSVNDFPANLINEGKSVFSEKGELIKTSCKNKEMKMEFRLLKDILAKAITAKVGSFDAITQESSTQSLLDGVPDLTLGESKALPPLRILTFKSVSKNKSVLTASEEVKEKSMVEKVFTVEAKRRPAHAAEPVAKKKRTTVGRASQTVKDLSIVPVVQEAIPISMEETDSEDTVPLSKVLKTTETSMSDEESMSIDDILKHIPKYVLPPSLSAEDPTKILFNHGLEFREVDWYKDIPKIDPAAKGKASLVEEIKGHLDKEIFSLISANVDFLVQIRDEVMEEIATFFHSFSIHSLSAMKSVSDLVAKEEQLLKWVEIDSLQTAVERRLFITAKYREMLLRKFLEARHQNFVSGTPTSEIDLQVLDMLSEAHRIALLNFLEQLRLHKLKWTRPSSSILVGGSDPVGSTVNKCTDVVPFYTALSTDNVPTGVFDAVQHGQSSERFGDLFVQLCSESSTSTSPTYGSDSYMHFSDDIPQIVMPIVASPPTIFTESTAQLRASIQISAAAKAYDIRRGTEQIRQSDGQREKKGKFIKEKDLEAYIRNSLELISAQSQRRVQPRNRF</sequence>
<evidence type="ECO:0008006" key="3">
    <source>
        <dbReference type="Google" id="ProtNLM"/>
    </source>
</evidence>
<organism evidence="1 2">
    <name type="scientific">Dorcoceras hygrometricum</name>
    <dbReference type="NCBI Taxonomy" id="472368"/>
    <lineage>
        <taxon>Eukaryota</taxon>
        <taxon>Viridiplantae</taxon>
        <taxon>Streptophyta</taxon>
        <taxon>Embryophyta</taxon>
        <taxon>Tracheophyta</taxon>
        <taxon>Spermatophyta</taxon>
        <taxon>Magnoliopsida</taxon>
        <taxon>eudicotyledons</taxon>
        <taxon>Gunneridae</taxon>
        <taxon>Pentapetalae</taxon>
        <taxon>asterids</taxon>
        <taxon>lamiids</taxon>
        <taxon>Lamiales</taxon>
        <taxon>Gesneriaceae</taxon>
        <taxon>Didymocarpoideae</taxon>
        <taxon>Trichosporeae</taxon>
        <taxon>Loxocarpinae</taxon>
        <taxon>Dorcoceras</taxon>
    </lineage>
</organism>
<dbReference type="AlphaFoldDB" id="A0A2Z7BJF7"/>
<gene>
    <name evidence="1" type="ORF">F511_27861</name>
</gene>
<accession>A0A2Z7BJF7</accession>
<proteinExistence type="predicted"/>